<comment type="similarity">
    <text evidence="1">Belongs to the short-chain dehydrogenases/reductases (SDR) family.</text>
</comment>
<dbReference type="Proteomes" id="UP001501074">
    <property type="component" value="Unassembled WGS sequence"/>
</dbReference>
<evidence type="ECO:0000256" key="1">
    <source>
        <dbReference type="ARBA" id="ARBA00006484"/>
    </source>
</evidence>
<reference evidence="4" key="1">
    <citation type="journal article" date="2019" name="Int. J. Syst. Evol. Microbiol.">
        <title>The Global Catalogue of Microorganisms (GCM) 10K type strain sequencing project: providing services to taxonomists for standard genome sequencing and annotation.</title>
        <authorList>
            <consortium name="The Broad Institute Genomics Platform"/>
            <consortium name="The Broad Institute Genome Sequencing Center for Infectious Disease"/>
            <person name="Wu L."/>
            <person name="Ma J."/>
        </authorList>
    </citation>
    <scope>NUCLEOTIDE SEQUENCE [LARGE SCALE GENOMIC DNA]</scope>
    <source>
        <strain evidence="4">JCM 16902</strain>
    </source>
</reference>
<dbReference type="PRINTS" id="PR00080">
    <property type="entry name" value="SDRFAMILY"/>
</dbReference>
<proteinExistence type="inferred from homology"/>
<dbReference type="InterPro" id="IPR036291">
    <property type="entry name" value="NAD(P)-bd_dom_sf"/>
</dbReference>
<dbReference type="Gene3D" id="3.40.50.720">
    <property type="entry name" value="NAD(P)-binding Rossmann-like Domain"/>
    <property type="match status" value="1"/>
</dbReference>
<dbReference type="PRINTS" id="PR00081">
    <property type="entry name" value="GDHRDH"/>
</dbReference>
<keyword evidence="2" id="KW-0560">Oxidoreductase</keyword>
<dbReference type="InterPro" id="IPR020904">
    <property type="entry name" value="Sc_DH/Rdtase_CS"/>
</dbReference>
<name>A0ABP6ZCC3_9ACTN</name>
<protein>
    <submittedName>
        <fullName evidence="3">SDR family oxidoreductase</fullName>
    </submittedName>
</protein>
<dbReference type="Pfam" id="PF13561">
    <property type="entry name" value="adh_short_C2"/>
    <property type="match status" value="1"/>
</dbReference>
<dbReference type="InterPro" id="IPR002347">
    <property type="entry name" value="SDR_fam"/>
</dbReference>
<evidence type="ECO:0000313" key="4">
    <source>
        <dbReference type="Proteomes" id="UP001501074"/>
    </source>
</evidence>
<gene>
    <name evidence="3" type="ORF">GCM10022223_16260</name>
</gene>
<dbReference type="RefSeq" id="WP_231489148.1">
    <property type="nucleotide sequence ID" value="NZ_BAAAZO010000002.1"/>
</dbReference>
<keyword evidence="4" id="KW-1185">Reference proteome</keyword>
<organism evidence="3 4">
    <name type="scientific">Kineosporia mesophila</name>
    <dbReference type="NCBI Taxonomy" id="566012"/>
    <lineage>
        <taxon>Bacteria</taxon>
        <taxon>Bacillati</taxon>
        <taxon>Actinomycetota</taxon>
        <taxon>Actinomycetes</taxon>
        <taxon>Kineosporiales</taxon>
        <taxon>Kineosporiaceae</taxon>
        <taxon>Kineosporia</taxon>
    </lineage>
</organism>
<evidence type="ECO:0000256" key="2">
    <source>
        <dbReference type="ARBA" id="ARBA00023002"/>
    </source>
</evidence>
<comment type="caution">
    <text evidence="3">The sequence shown here is derived from an EMBL/GenBank/DDBJ whole genome shotgun (WGS) entry which is preliminary data.</text>
</comment>
<dbReference type="CDD" id="cd05233">
    <property type="entry name" value="SDR_c"/>
    <property type="match status" value="1"/>
</dbReference>
<dbReference type="PROSITE" id="PS00061">
    <property type="entry name" value="ADH_SHORT"/>
    <property type="match status" value="1"/>
</dbReference>
<sequence length="247" mass="25581">MRTVIISGGSSGIGAATVQRFAEQGDQVFNFDVQPPAGPAPAQAVWKKVDVADWGAVTAAVREVVDERGGLDVAIANAGISVRHGVLELTEETARRVIDVNLLGVLALWVAAAAPMTAAGHGRLLATASVNGRRGYPNYADYNATKAGIISLTQTFALELSPVVQVNCVSPGAVLTPMQLAEYTDEMLADTNARIPARRHAMPPEIAAAFHYLASEEAAFITGQDLVIDGGEVAGATTSAFGSGGRA</sequence>
<dbReference type="PANTHER" id="PTHR42760:SF133">
    <property type="entry name" value="3-OXOACYL-[ACYL-CARRIER-PROTEIN] REDUCTASE"/>
    <property type="match status" value="1"/>
</dbReference>
<evidence type="ECO:0000313" key="3">
    <source>
        <dbReference type="EMBL" id="GAA3601308.1"/>
    </source>
</evidence>
<dbReference type="EMBL" id="BAAAZO010000002">
    <property type="protein sequence ID" value="GAA3601308.1"/>
    <property type="molecule type" value="Genomic_DNA"/>
</dbReference>
<dbReference type="SUPFAM" id="SSF51735">
    <property type="entry name" value="NAD(P)-binding Rossmann-fold domains"/>
    <property type="match status" value="1"/>
</dbReference>
<dbReference type="PANTHER" id="PTHR42760">
    <property type="entry name" value="SHORT-CHAIN DEHYDROGENASES/REDUCTASES FAMILY MEMBER"/>
    <property type="match status" value="1"/>
</dbReference>
<accession>A0ABP6ZCC3</accession>